<accession>A0A1Y0EJL3</accession>
<evidence type="ECO:0000313" key="6">
    <source>
        <dbReference type="EMBL" id="ARU03650.1"/>
    </source>
</evidence>
<evidence type="ECO:0000256" key="2">
    <source>
        <dbReference type="ARBA" id="ARBA00022679"/>
    </source>
</evidence>
<evidence type="ECO:0000256" key="4">
    <source>
        <dbReference type="ARBA" id="ARBA00023315"/>
    </source>
</evidence>
<dbReference type="GO" id="GO:0016853">
    <property type="term" value="F:isomerase activity"/>
    <property type="evidence" value="ECO:0007669"/>
    <property type="project" value="UniProtKB-KW"/>
</dbReference>
<keyword evidence="4" id="KW-0012">Acyltransferase</keyword>
<evidence type="ECO:0000256" key="3">
    <source>
        <dbReference type="ARBA" id="ARBA00022737"/>
    </source>
</evidence>
<dbReference type="Pfam" id="PF14602">
    <property type="entry name" value="Hexapep_2"/>
    <property type="match status" value="1"/>
</dbReference>
<keyword evidence="3" id="KW-0677">Repeat</keyword>
<dbReference type="SUPFAM" id="SSF51161">
    <property type="entry name" value="Trimeric LpxA-like enzymes"/>
    <property type="match status" value="1"/>
</dbReference>
<dbReference type="InterPro" id="IPR001451">
    <property type="entry name" value="Hexapep"/>
</dbReference>
<dbReference type="GO" id="GO:0016746">
    <property type="term" value="F:acyltransferase activity"/>
    <property type="evidence" value="ECO:0007669"/>
    <property type="project" value="UniProtKB-KW"/>
</dbReference>
<protein>
    <submittedName>
        <fullName evidence="6">Isomerase</fullName>
    </submittedName>
</protein>
<dbReference type="InterPro" id="IPR011004">
    <property type="entry name" value="Trimer_LpxA-like_sf"/>
</dbReference>
<dbReference type="PROSITE" id="PS00101">
    <property type="entry name" value="HEXAPEP_TRANSFERASES"/>
    <property type="match status" value="1"/>
</dbReference>
<keyword evidence="2" id="KW-0808">Transferase</keyword>
<dbReference type="PANTHER" id="PTHR43300">
    <property type="entry name" value="ACETYLTRANSFERASE"/>
    <property type="match status" value="1"/>
</dbReference>
<dbReference type="PANTHER" id="PTHR43300:SF4">
    <property type="entry name" value="ACYL-[ACYL-CARRIER-PROTEIN]--UDP-N-ACETYLGLUCOSAMINE O-ACYLTRANSFERASE"/>
    <property type="match status" value="1"/>
</dbReference>
<dbReference type="CDD" id="cd20292">
    <property type="entry name" value="cupin_QdtA-like"/>
    <property type="match status" value="1"/>
</dbReference>
<dbReference type="AlphaFoldDB" id="A0A1Y0EJL3"/>
<name>A0A1Y0EJL3_9BURK</name>
<organism evidence="6 7">
    <name type="scientific">Comamonas serinivorans</name>
    <dbReference type="NCBI Taxonomy" id="1082851"/>
    <lineage>
        <taxon>Bacteria</taxon>
        <taxon>Pseudomonadati</taxon>
        <taxon>Pseudomonadota</taxon>
        <taxon>Betaproteobacteria</taxon>
        <taxon>Burkholderiales</taxon>
        <taxon>Comamonadaceae</taxon>
        <taxon>Comamonas</taxon>
    </lineage>
</organism>
<dbReference type="InterPro" id="IPR018357">
    <property type="entry name" value="Hexapep_transf_CS"/>
</dbReference>
<evidence type="ECO:0000313" key="7">
    <source>
        <dbReference type="Proteomes" id="UP000196138"/>
    </source>
</evidence>
<dbReference type="InterPro" id="IPR011051">
    <property type="entry name" value="RmlC_Cupin_sf"/>
</dbReference>
<proteinExistence type="inferred from homology"/>
<feature type="domain" description="Sugar 3,4-ketoisomerase QdtA cupin" evidence="5">
    <location>
        <begin position="191"/>
        <end position="318"/>
    </location>
</feature>
<keyword evidence="6" id="KW-0413">Isomerase</keyword>
<evidence type="ECO:0000256" key="1">
    <source>
        <dbReference type="ARBA" id="ARBA00007274"/>
    </source>
</evidence>
<dbReference type="InterPro" id="IPR008894">
    <property type="entry name" value="QdtA_cupin_dom"/>
</dbReference>
<dbReference type="InterPro" id="IPR014710">
    <property type="entry name" value="RmlC-like_jellyroll"/>
</dbReference>
<dbReference type="CDD" id="cd03358">
    <property type="entry name" value="LbH_WxcM_N_like"/>
    <property type="match status" value="1"/>
</dbReference>
<dbReference type="OrthoDB" id="272049at2"/>
<dbReference type="EMBL" id="CP021455">
    <property type="protein sequence ID" value="ARU03650.1"/>
    <property type="molecule type" value="Genomic_DNA"/>
</dbReference>
<reference evidence="6 7" key="1">
    <citation type="submission" date="2017-05" db="EMBL/GenBank/DDBJ databases">
        <authorList>
            <person name="Song R."/>
            <person name="Chenine A.L."/>
            <person name="Ruprecht R.M."/>
        </authorList>
    </citation>
    <scope>NUCLEOTIDE SEQUENCE [LARGE SCALE GENOMIC DNA]</scope>
    <source>
        <strain evidence="6 7">DSM 26136</strain>
    </source>
</reference>
<dbReference type="Pfam" id="PF05523">
    <property type="entry name" value="FdtA"/>
    <property type="match status" value="1"/>
</dbReference>
<dbReference type="Pfam" id="PF00132">
    <property type="entry name" value="Hexapep"/>
    <property type="match status" value="1"/>
</dbReference>
<dbReference type="Proteomes" id="UP000196138">
    <property type="component" value="Chromosome"/>
</dbReference>
<keyword evidence="7" id="KW-1185">Reference proteome</keyword>
<dbReference type="SUPFAM" id="SSF51182">
    <property type="entry name" value="RmlC-like cupins"/>
    <property type="match status" value="1"/>
</dbReference>
<dbReference type="Gene3D" id="2.160.10.10">
    <property type="entry name" value="Hexapeptide repeat proteins"/>
    <property type="match status" value="1"/>
</dbReference>
<gene>
    <name evidence="6" type="ORF">CCO03_02170</name>
</gene>
<dbReference type="InterPro" id="IPR050179">
    <property type="entry name" value="Trans_hexapeptide_repeat"/>
</dbReference>
<comment type="similarity">
    <text evidence="1">Belongs to the transferase hexapeptide repeat family.</text>
</comment>
<dbReference type="Gene3D" id="2.60.120.10">
    <property type="entry name" value="Jelly Rolls"/>
    <property type="match status" value="1"/>
</dbReference>
<dbReference type="KEGG" id="cser:CCO03_02170"/>
<evidence type="ECO:0000259" key="5">
    <source>
        <dbReference type="Pfam" id="PF05523"/>
    </source>
</evidence>
<sequence>MPGRSPIECAKIYTFAVTRHDPVNPLEPAVHATLAPSAVVDPGAQLGVGVRIAAHACVERGAVLGPHCSVGAGAYLAHGVVLGAQVLVGPHVTFAPEATQDQAPAAGPATTRVEDGAQLGAGATLLAGLTVGRGARVCAGAVVTQSVPPYAVVAGSPARIVGYVDSQGQRAAAPQAATQHDAVVPVGVGAVTLHRMKCVRDMRGDLSVGEFPADIPFAPQRYFLVFNVPSEETRGEHAHRECHQFLLCVSGSCAVVVDDGQTRREILLDSPDLGLYLPPMTWGIQYKYSAQACLLVFASHPYDAGDYIREYAAFIDAKQSR</sequence>